<feature type="compositionally biased region" description="Basic and acidic residues" evidence="1">
    <location>
        <begin position="68"/>
        <end position="80"/>
    </location>
</feature>
<organism evidence="2 3">
    <name type="scientific">Sparassis crispa</name>
    <dbReference type="NCBI Taxonomy" id="139825"/>
    <lineage>
        <taxon>Eukaryota</taxon>
        <taxon>Fungi</taxon>
        <taxon>Dikarya</taxon>
        <taxon>Basidiomycota</taxon>
        <taxon>Agaricomycotina</taxon>
        <taxon>Agaricomycetes</taxon>
        <taxon>Polyporales</taxon>
        <taxon>Sparassidaceae</taxon>
        <taxon>Sparassis</taxon>
    </lineage>
</organism>
<accession>A0A401H5H2</accession>
<feature type="region of interest" description="Disordered" evidence="1">
    <location>
        <begin position="112"/>
        <end position="131"/>
    </location>
</feature>
<comment type="caution">
    <text evidence="2">The sequence shown here is derived from an EMBL/GenBank/DDBJ whole genome shotgun (WGS) entry which is preliminary data.</text>
</comment>
<feature type="region of interest" description="Disordered" evidence="1">
    <location>
        <begin position="1"/>
        <end position="101"/>
    </location>
</feature>
<evidence type="ECO:0000256" key="1">
    <source>
        <dbReference type="SAM" id="MobiDB-lite"/>
    </source>
</evidence>
<gene>
    <name evidence="2" type="ORF">SCP_1603260</name>
</gene>
<dbReference type="InParanoid" id="A0A401H5H2"/>
<feature type="compositionally biased region" description="Low complexity" evidence="1">
    <location>
        <begin position="47"/>
        <end position="67"/>
    </location>
</feature>
<dbReference type="GeneID" id="38786579"/>
<protein>
    <submittedName>
        <fullName evidence="2">Uncharacterized protein</fullName>
    </submittedName>
</protein>
<evidence type="ECO:0000313" key="3">
    <source>
        <dbReference type="Proteomes" id="UP000287166"/>
    </source>
</evidence>
<dbReference type="EMBL" id="BFAD01000016">
    <property type="protein sequence ID" value="GBE89662.1"/>
    <property type="molecule type" value="Genomic_DNA"/>
</dbReference>
<name>A0A401H5H2_9APHY</name>
<reference evidence="2 3" key="1">
    <citation type="journal article" date="2018" name="Sci. Rep.">
        <title>Genome sequence of the cauliflower mushroom Sparassis crispa (Hanabiratake) and its association with beneficial usage.</title>
        <authorList>
            <person name="Kiyama R."/>
            <person name="Furutani Y."/>
            <person name="Kawaguchi K."/>
            <person name="Nakanishi T."/>
        </authorList>
    </citation>
    <scope>NUCLEOTIDE SEQUENCE [LARGE SCALE GENOMIC DNA]</scope>
</reference>
<evidence type="ECO:0000313" key="2">
    <source>
        <dbReference type="EMBL" id="GBE89662.1"/>
    </source>
</evidence>
<dbReference type="AlphaFoldDB" id="A0A401H5H2"/>
<dbReference type="RefSeq" id="XP_027620575.1">
    <property type="nucleotide sequence ID" value="XM_027764774.1"/>
</dbReference>
<dbReference type="Proteomes" id="UP000287166">
    <property type="component" value="Unassembled WGS sequence"/>
</dbReference>
<sequence length="131" mass="14063">MARSHEHVTSTVRKTTTILPAFSTPRFGKSKTPPLALPSNGDHLYISISSTDTTPPSASVSSVPSKRPSLDAHIDQEHTGPTKRPRIDTAPGKENGFISDVKGKARELPLNRTLDFHAPGPINPSPIKHSA</sequence>
<feature type="compositionally biased region" description="Polar residues" evidence="1">
    <location>
        <begin position="9"/>
        <end position="18"/>
    </location>
</feature>
<keyword evidence="3" id="KW-1185">Reference proteome</keyword>
<proteinExistence type="predicted"/>